<sequence>MRPVLSLPALPRNLSTEQPFPVDFRCQRVHRNGNARQRRKKRGSGQTARGRRKVEAARWRRNQDTDRSGNPKGRAWGYRQHRPRHRSRRAKLPAMLQKKRGILRFLLGAL</sequence>
<evidence type="ECO:0000256" key="1">
    <source>
        <dbReference type="SAM" id="MobiDB-lite"/>
    </source>
</evidence>
<comment type="caution">
    <text evidence="2">The sequence shown here is derived from an EMBL/GenBank/DDBJ whole genome shotgun (WGS) entry which is preliminary data.</text>
</comment>
<dbReference type="Proteomes" id="UP001066276">
    <property type="component" value="Chromosome 4_1"/>
</dbReference>
<feature type="compositionally biased region" description="Basic residues" evidence="1">
    <location>
        <begin position="79"/>
        <end position="91"/>
    </location>
</feature>
<feature type="compositionally biased region" description="Basic residues" evidence="1">
    <location>
        <begin position="27"/>
        <end position="43"/>
    </location>
</feature>
<organism evidence="2 3">
    <name type="scientific">Pleurodeles waltl</name>
    <name type="common">Iberian ribbed newt</name>
    <dbReference type="NCBI Taxonomy" id="8319"/>
    <lineage>
        <taxon>Eukaryota</taxon>
        <taxon>Metazoa</taxon>
        <taxon>Chordata</taxon>
        <taxon>Craniata</taxon>
        <taxon>Vertebrata</taxon>
        <taxon>Euteleostomi</taxon>
        <taxon>Amphibia</taxon>
        <taxon>Batrachia</taxon>
        <taxon>Caudata</taxon>
        <taxon>Salamandroidea</taxon>
        <taxon>Salamandridae</taxon>
        <taxon>Pleurodelinae</taxon>
        <taxon>Pleurodeles</taxon>
    </lineage>
</organism>
<dbReference type="AlphaFoldDB" id="A0AAV7SXK6"/>
<evidence type="ECO:0000313" key="2">
    <source>
        <dbReference type="EMBL" id="KAJ1168639.1"/>
    </source>
</evidence>
<evidence type="ECO:0000313" key="3">
    <source>
        <dbReference type="Proteomes" id="UP001066276"/>
    </source>
</evidence>
<proteinExistence type="predicted"/>
<name>A0AAV7SXK6_PLEWA</name>
<gene>
    <name evidence="2" type="ORF">NDU88_000557</name>
</gene>
<feature type="region of interest" description="Disordered" evidence="1">
    <location>
        <begin position="25"/>
        <end position="91"/>
    </location>
</feature>
<keyword evidence="3" id="KW-1185">Reference proteome</keyword>
<reference evidence="2" key="1">
    <citation type="journal article" date="2022" name="bioRxiv">
        <title>Sequencing and chromosome-scale assembly of the giantPleurodeles waltlgenome.</title>
        <authorList>
            <person name="Brown T."/>
            <person name="Elewa A."/>
            <person name="Iarovenko S."/>
            <person name="Subramanian E."/>
            <person name="Araus A.J."/>
            <person name="Petzold A."/>
            <person name="Susuki M."/>
            <person name="Suzuki K.-i.T."/>
            <person name="Hayashi T."/>
            <person name="Toyoda A."/>
            <person name="Oliveira C."/>
            <person name="Osipova E."/>
            <person name="Leigh N.D."/>
            <person name="Simon A."/>
            <person name="Yun M.H."/>
        </authorList>
    </citation>
    <scope>NUCLEOTIDE SEQUENCE</scope>
    <source>
        <strain evidence="2">20211129_DDA</strain>
        <tissue evidence="2">Liver</tissue>
    </source>
</reference>
<protein>
    <submittedName>
        <fullName evidence="2">Uncharacterized protein</fullName>
    </submittedName>
</protein>
<feature type="compositionally biased region" description="Basic and acidic residues" evidence="1">
    <location>
        <begin position="53"/>
        <end position="69"/>
    </location>
</feature>
<dbReference type="EMBL" id="JANPWB010000007">
    <property type="protein sequence ID" value="KAJ1168639.1"/>
    <property type="molecule type" value="Genomic_DNA"/>
</dbReference>
<accession>A0AAV7SXK6</accession>